<feature type="region of interest" description="Disordered" evidence="8">
    <location>
        <begin position="128"/>
        <end position="208"/>
    </location>
</feature>
<feature type="region of interest" description="Disordered" evidence="8">
    <location>
        <begin position="363"/>
        <end position="398"/>
    </location>
</feature>
<evidence type="ECO:0000256" key="1">
    <source>
        <dbReference type="ARBA" id="ARBA00004123"/>
    </source>
</evidence>
<proteinExistence type="inferred from homology"/>
<dbReference type="STRING" id="7266.A0A3B0KST5"/>
<dbReference type="GO" id="GO:0005667">
    <property type="term" value="C:transcription regulator complex"/>
    <property type="evidence" value="ECO:0007669"/>
    <property type="project" value="TreeGrafter"/>
</dbReference>
<gene>
    <name evidence="12" type="ORF">DGUA_6G020520</name>
</gene>
<keyword evidence="4" id="KW-0175">Coiled coil</keyword>
<dbReference type="AlphaFoldDB" id="A0A3B0KST5"/>
<feature type="transmembrane region" description="Helical" evidence="9">
    <location>
        <begin position="77"/>
        <end position="98"/>
    </location>
</feature>
<feature type="region of interest" description="Disordered" evidence="8">
    <location>
        <begin position="685"/>
        <end position="744"/>
    </location>
</feature>
<evidence type="ECO:0000256" key="7">
    <source>
        <dbReference type="ARBA" id="ARBA00038011"/>
    </source>
</evidence>
<keyword evidence="9" id="KW-0472">Membrane</keyword>
<keyword evidence="3" id="KW-0805">Transcription regulation</keyword>
<evidence type="ECO:0000256" key="6">
    <source>
        <dbReference type="ARBA" id="ARBA00023242"/>
    </source>
</evidence>
<dbReference type="Pfam" id="PF01448">
    <property type="entry name" value="ELM2"/>
    <property type="match status" value="1"/>
</dbReference>
<feature type="compositionally biased region" description="Polar residues" evidence="8">
    <location>
        <begin position="136"/>
        <end position="146"/>
    </location>
</feature>
<evidence type="ECO:0000259" key="10">
    <source>
        <dbReference type="PROSITE" id="PS51156"/>
    </source>
</evidence>
<comment type="subcellular location">
    <subcellularLocation>
        <location evidence="1">Nucleus</location>
    </subcellularLocation>
</comment>
<dbReference type="GO" id="GO:0000118">
    <property type="term" value="C:histone deacetylase complex"/>
    <property type="evidence" value="ECO:0007669"/>
    <property type="project" value="TreeGrafter"/>
</dbReference>
<keyword evidence="2" id="KW-0678">Repressor</keyword>
<feature type="domain" description="ELM2" evidence="10">
    <location>
        <begin position="208"/>
        <end position="293"/>
    </location>
</feature>
<reference evidence="13" key="1">
    <citation type="submission" date="2018-01" db="EMBL/GenBank/DDBJ databases">
        <authorList>
            <person name="Alioto T."/>
            <person name="Alioto T."/>
        </authorList>
    </citation>
    <scope>NUCLEOTIDE SEQUENCE [LARGE SCALE GENOMIC DNA]</scope>
</reference>
<dbReference type="SMART" id="SM00717">
    <property type="entry name" value="SANT"/>
    <property type="match status" value="2"/>
</dbReference>
<evidence type="ECO:0000256" key="3">
    <source>
        <dbReference type="ARBA" id="ARBA00023015"/>
    </source>
</evidence>
<evidence type="ECO:0000256" key="2">
    <source>
        <dbReference type="ARBA" id="ARBA00022491"/>
    </source>
</evidence>
<dbReference type="CDD" id="cd00167">
    <property type="entry name" value="SANT"/>
    <property type="match status" value="1"/>
</dbReference>
<evidence type="ECO:0000256" key="4">
    <source>
        <dbReference type="ARBA" id="ARBA00023054"/>
    </source>
</evidence>
<name>A0A3B0KST5_DROGU</name>
<evidence type="ECO:0000256" key="8">
    <source>
        <dbReference type="SAM" id="MobiDB-lite"/>
    </source>
</evidence>
<dbReference type="InterPro" id="IPR049048">
    <property type="entry name" value="REST_helical"/>
</dbReference>
<evidence type="ECO:0000256" key="9">
    <source>
        <dbReference type="SAM" id="Phobius"/>
    </source>
</evidence>
<evidence type="ECO:0000259" key="11">
    <source>
        <dbReference type="PROSITE" id="PS51293"/>
    </source>
</evidence>
<feature type="compositionally biased region" description="Polar residues" evidence="8">
    <location>
        <begin position="165"/>
        <end position="174"/>
    </location>
</feature>
<keyword evidence="9" id="KW-1133">Transmembrane helix</keyword>
<dbReference type="SUPFAM" id="SSF46689">
    <property type="entry name" value="Homeodomain-like"/>
    <property type="match status" value="2"/>
</dbReference>
<comment type="similarity">
    <text evidence="7">Belongs to the CoREST family.</text>
</comment>
<dbReference type="InterPro" id="IPR017884">
    <property type="entry name" value="SANT_dom"/>
</dbReference>
<accession>A0A3B0KST5</accession>
<keyword evidence="5" id="KW-0804">Transcription</keyword>
<sequence>MPFASALSHTHVHMYSLIHVCLSDQCCVFLHKVRTPSMNALQNLKRCLALKFSSCSMRVIQNVAVNKRKSRLLTNRFSFFTQFFGTVVILFKTAKFILIGKLEKINKRAQLIRDKMVLAERNITDVVRNGRRSRGPSPNTNTTGGVASNANIVASGGGGAGVVNPTNPQSNEKASTIVPGAGTPESSDDDNSTKRNGKSKAKQSDYEEKIRVGRDYQAVCPPLVAEVERRPEQMNERALLVWSPTKEIPDLKLEEYISVAKEKYGYNGEQALGMLFWHKHDLERAVMDLANFTPFPDEWTIEDKVLFEQAFQFHGKSFHRIRQMLPDKSIASLVKYYYSWKKTRHRSSAMDRQEKTMKACVKDGSENGSEVGSNEESDNDDKTGHNKNGENNSSNSADSSCIGNNNNCDNNNGGSNSINSNDLNVDQLCIYASNAVNDNILGYGLPTEVATNGINSNTGNGIICADINNDDNSTRRVVLGGFCKTCNVVCHVLYDSPVGRMCKSCHTHWRRTGNLRPISGPESNAPRRSNHNSAAIVAADRSKRKPPRGMYINHDDLTALATCKNPSVYLAERDRKISALMVEIQKNRQLMEVLDKECDAINVDDIVSKPAIAISESSTAQPRTSARWTPDEIKVALLVLRDYGKNYPMIAKLVSTKTEAHVRAFYLNNRRRYNLDQIVKEYEAGKSEESGVEDHNEQIDDGSAAANSRSVNKPFTDDSNKGLNPDQELQAKKEKPELVTAEVQSDNSDTAVVTAIAIPAEVVNSNSSLVVVPTGNKITIMDESDTAPNSSTDMAISSTNTGVSASSSSLSSVNTPPAPILVDQKEPDSEELSALNHSSKGDADGAGGNAATGNANAKREISTMTSAEQPPVKKVALCTSVELIEK</sequence>
<dbReference type="SMART" id="SM01189">
    <property type="entry name" value="ELM2"/>
    <property type="match status" value="1"/>
</dbReference>
<feature type="compositionally biased region" description="Low complexity" evidence="8">
    <location>
        <begin position="797"/>
        <end position="815"/>
    </location>
</feature>
<dbReference type="OrthoDB" id="10064338at2759"/>
<feature type="domain" description="SANT" evidence="11">
    <location>
        <begin position="294"/>
        <end position="345"/>
    </location>
</feature>
<keyword evidence="9" id="KW-0812">Transmembrane</keyword>
<dbReference type="Gene3D" id="1.10.10.60">
    <property type="entry name" value="Homeodomain-like"/>
    <property type="match status" value="1"/>
</dbReference>
<dbReference type="InterPro" id="IPR000949">
    <property type="entry name" value="ELM2_dom"/>
</dbReference>
<dbReference type="Proteomes" id="UP000268350">
    <property type="component" value="Unassembled WGS sequence"/>
</dbReference>
<dbReference type="InterPro" id="IPR001005">
    <property type="entry name" value="SANT/Myb"/>
</dbReference>
<dbReference type="InterPro" id="IPR051066">
    <property type="entry name" value="Trans_reg/Corepressor"/>
</dbReference>
<dbReference type="GO" id="GO:0006357">
    <property type="term" value="P:regulation of transcription by RNA polymerase II"/>
    <property type="evidence" value="ECO:0007669"/>
    <property type="project" value="TreeGrafter"/>
</dbReference>
<dbReference type="PROSITE" id="PS51293">
    <property type="entry name" value="SANT"/>
    <property type="match status" value="2"/>
</dbReference>
<keyword evidence="13" id="KW-1185">Reference proteome</keyword>
<keyword evidence="6" id="KW-0539">Nucleus</keyword>
<evidence type="ECO:0000256" key="5">
    <source>
        <dbReference type="ARBA" id="ARBA00023163"/>
    </source>
</evidence>
<evidence type="ECO:0000313" key="13">
    <source>
        <dbReference type="Proteomes" id="UP000268350"/>
    </source>
</evidence>
<feature type="compositionally biased region" description="Basic and acidic residues" evidence="8">
    <location>
        <begin position="685"/>
        <end position="698"/>
    </location>
</feature>
<dbReference type="InterPro" id="IPR009057">
    <property type="entry name" value="Homeodomain-like_sf"/>
</dbReference>
<dbReference type="EMBL" id="OUUW01000031">
    <property type="protein sequence ID" value="SPP89799.1"/>
    <property type="molecule type" value="Genomic_DNA"/>
</dbReference>
<protein>
    <submittedName>
        <fullName evidence="12">Blast:REST corepressor</fullName>
    </submittedName>
</protein>
<feature type="domain" description="SANT" evidence="11">
    <location>
        <begin position="623"/>
        <end position="674"/>
    </location>
</feature>
<dbReference type="PROSITE" id="PS51156">
    <property type="entry name" value="ELM2"/>
    <property type="match status" value="1"/>
</dbReference>
<feature type="compositionally biased region" description="Polar residues" evidence="8">
    <location>
        <begin position="786"/>
        <end position="796"/>
    </location>
</feature>
<dbReference type="FunFam" id="4.10.1240.50:FF:000002">
    <property type="entry name" value="REST corepressor isoform X1"/>
    <property type="match status" value="1"/>
</dbReference>
<dbReference type="Gene3D" id="1.20.58.1880">
    <property type="match status" value="1"/>
</dbReference>
<dbReference type="PANTHER" id="PTHR16089">
    <property type="entry name" value="REST COREPRESSOR COREST PROTEIN-RELATED"/>
    <property type="match status" value="1"/>
</dbReference>
<dbReference type="Gene3D" id="4.10.1240.50">
    <property type="match status" value="1"/>
</dbReference>
<dbReference type="Pfam" id="PF00249">
    <property type="entry name" value="Myb_DNA-binding"/>
    <property type="match status" value="1"/>
</dbReference>
<dbReference type="FunFam" id="1.10.10.60:FF:000033">
    <property type="entry name" value="REST corepressor 3"/>
    <property type="match status" value="1"/>
</dbReference>
<feature type="region of interest" description="Disordered" evidence="8">
    <location>
        <begin position="782"/>
        <end position="870"/>
    </location>
</feature>
<organism evidence="12 13">
    <name type="scientific">Drosophila guanche</name>
    <name type="common">Fruit fly</name>
    <dbReference type="NCBI Taxonomy" id="7266"/>
    <lineage>
        <taxon>Eukaryota</taxon>
        <taxon>Metazoa</taxon>
        <taxon>Ecdysozoa</taxon>
        <taxon>Arthropoda</taxon>
        <taxon>Hexapoda</taxon>
        <taxon>Insecta</taxon>
        <taxon>Pterygota</taxon>
        <taxon>Neoptera</taxon>
        <taxon>Endopterygota</taxon>
        <taxon>Diptera</taxon>
        <taxon>Brachycera</taxon>
        <taxon>Muscomorpha</taxon>
        <taxon>Ephydroidea</taxon>
        <taxon>Drosophilidae</taxon>
        <taxon>Drosophila</taxon>
        <taxon>Sophophora</taxon>
    </lineage>
</organism>
<dbReference type="GO" id="GO:0003714">
    <property type="term" value="F:transcription corepressor activity"/>
    <property type="evidence" value="ECO:0007669"/>
    <property type="project" value="TreeGrafter"/>
</dbReference>
<evidence type="ECO:0000313" key="12">
    <source>
        <dbReference type="EMBL" id="SPP89799.1"/>
    </source>
</evidence>
<dbReference type="PANTHER" id="PTHR16089:SF28">
    <property type="entry name" value="REST COREPRESSOR"/>
    <property type="match status" value="1"/>
</dbReference>
<dbReference type="Pfam" id="PF20878">
    <property type="entry name" value="REST_helical"/>
    <property type="match status" value="1"/>
</dbReference>